<sequence length="91" mass="9714">SVDLNANEHVNDEGDGRQEDVVSPVVNAKVINISQDVEEEVSCTSVKIGGSVLGVLEEVIHVGQPMGFSMEGCEEDVENIIGNQGDKTVFK</sequence>
<gene>
    <name evidence="2" type="ORF">Tci_861887</name>
</gene>
<proteinExistence type="predicted"/>
<keyword evidence="2" id="KW-0808">Transferase</keyword>
<feature type="region of interest" description="Disordered" evidence="1">
    <location>
        <begin position="1"/>
        <end position="21"/>
    </location>
</feature>
<comment type="caution">
    <text evidence="2">The sequence shown here is derived from an EMBL/GenBank/DDBJ whole genome shotgun (WGS) entry which is preliminary data.</text>
</comment>
<keyword evidence="2" id="KW-0695">RNA-directed DNA polymerase</keyword>
<organism evidence="2">
    <name type="scientific">Tanacetum cinerariifolium</name>
    <name type="common">Dalmatian daisy</name>
    <name type="synonym">Chrysanthemum cinerariifolium</name>
    <dbReference type="NCBI Taxonomy" id="118510"/>
    <lineage>
        <taxon>Eukaryota</taxon>
        <taxon>Viridiplantae</taxon>
        <taxon>Streptophyta</taxon>
        <taxon>Embryophyta</taxon>
        <taxon>Tracheophyta</taxon>
        <taxon>Spermatophyta</taxon>
        <taxon>Magnoliopsida</taxon>
        <taxon>eudicotyledons</taxon>
        <taxon>Gunneridae</taxon>
        <taxon>Pentapetalae</taxon>
        <taxon>asterids</taxon>
        <taxon>campanulids</taxon>
        <taxon>Asterales</taxon>
        <taxon>Asteraceae</taxon>
        <taxon>Asteroideae</taxon>
        <taxon>Anthemideae</taxon>
        <taxon>Anthemidinae</taxon>
        <taxon>Tanacetum</taxon>
    </lineage>
</organism>
<dbReference type="AlphaFoldDB" id="A0A699RXP5"/>
<feature type="non-terminal residue" evidence="2">
    <location>
        <position position="1"/>
    </location>
</feature>
<feature type="compositionally biased region" description="Basic and acidic residues" evidence="1">
    <location>
        <begin position="9"/>
        <end position="20"/>
    </location>
</feature>
<evidence type="ECO:0000256" key="1">
    <source>
        <dbReference type="SAM" id="MobiDB-lite"/>
    </source>
</evidence>
<name>A0A699RXP5_TANCI</name>
<accession>A0A699RXP5</accession>
<protein>
    <submittedName>
        <fullName evidence="2">RNA-directed DNA polymerase, eukaryota</fullName>
    </submittedName>
</protein>
<dbReference type="EMBL" id="BKCJ011123508">
    <property type="protein sequence ID" value="GFC89917.1"/>
    <property type="molecule type" value="Genomic_DNA"/>
</dbReference>
<evidence type="ECO:0000313" key="2">
    <source>
        <dbReference type="EMBL" id="GFC89917.1"/>
    </source>
</evidence>
<keyword evidence="2" id="KW-0548">Nucleotidyltransferase</keyword>
<reference evidence="2" key="1">
    <citation type="journal article" date="2019" name="Sci. Rep.">
        <title>Draft genome of Tanacetum cinerariifolium, the natural source of mosquito coil.</title>
        <authorList>
            <person name="Yamashiro T."/>
            <person name="Shiraishi A."/>
            <person name="Satake H."/>
            <person name="Nakayama K."/>
        </authorList>
    </citation>
    <scope>NUCLEOTIDE SEQUENCE</scope>
</reference>
<dbReference type="GO" id="GO:0003964">
    <property type="term" value="F:RNA-directed DNA polymerase activity"/>
    <property type="evidence" value="ECO:0007669"/>
    <property type="project" value="UniProtKB-KW"/>
</dbReference>